<name>A0A1Q2MH59_9BACT</name>
<evidence type="ECO:0008006" key="4">
    <source>
        <dbReference type="Google" id="ProtNLM"/>
    </source>
</evidence>
<dbReference type="EMBL" id="CP019646">
    <property type="protein sequence ID" value="AQQ71868.1"/>
    <property type="molecule type" value="Genomic_DNA"/>
</dbReference>
<dbReference type="InterPro" id="IPR007462">
    <property type="entry name" value="COV1-like"/>
</dbReference>
<proteinExistence type="predicted"/>
<keyword evidence="1" id="KW-0472">Membrane</keyword>
<evidence type="ECO:0000256" key="1">
    <source>
        <dbReference type="SAM" id="Phobius"/>
    </source>
</evidence>
<dbReference type="STRING" id="1851148.SMSP2_02247"/>
<organism evidence="2 3">
    <name type="scientific">Limihaloglobus sulfuriphilus</name>
    <dbReference type="NCBI Taxonomy" id="1851148"/>
    <lineage>
        <taxon>Bacteria</taxon>
        <taxon>Pseudomonadati</taxon>
        <taxon>Planctomycetota</taxon>
        <taxon>Phycisphaerae</taxon>
        <taxon>Sedimentisphaerales</taxon>
        <taxon>Sedimentisphaeraceae</taxon>
        <taxon>Limihaloglobus</taxon>
    </lineage>
</organism>
<dbReference type="Proteomes" id="UP000188181">
    <property type="component" value="Chromosome"/>
</dbReference>
<reference evidence="3" key="1">
    <citation type="submission" date="2017-02" db="EMBL/GenBank/DDBJ databases">
        <title>Comparative genomics and description of representatives of a novel lineage of planctomycetes thriving in anoxic sediments.</title>
        <authorList>
            <person name="Spring S."/>
            <person name="Bunk B."/>
            <person name="Sproer C."/>
        </authorList>
    </citation>
    <scope>NUCLEOTIDE SEQUENCE [LARGE SCALE GENOMIC DNA]</scope>
    <source>
        <strain evidence="3">SM-Chi-D1</strain>
    </source>
</reference>
<evidence type="ECO:0000313" key="3">
    <source>
        <dbReference type="Proteomes" id="UP000188181"/>
    </source>
</evidence>
<protein>
    <recommendedName>
        <fullName evidence="4">DUF502 domain-containing protein</fullName>
    </recommendedName>
</protein>
<feature type="transmembrane region" description="Helical" evidence="1">
    <location>
        <begin position="12"/>
        <end position="35"/>
    </location>
</feature>
<dbReference type="PANTHER" id="PTHR31876:SF26">
    <property type="entry name" value="PROTEIN LIKE COV 2"/>
    <property type="match status" value="1"/>
</dbReference>
<gene>
    <name evidence="2" type="ORF">SMSP2_02247</name>
</gene>
<dbReference type="Pfam" id="PF04367">
    <property type="entry name" value="DUF502"/>
    <property type="match status" value="1"/>
</dbReference>
<dbReference type="KEGG" id="pbas:SMSP2_02247"/>
<sequence length="232" mass="26139">MRILKTFKSYFIRGIAALLPTILTVWLLMQLYHFLSHNVSRHVNVYIVKLISAFTDNYTVAQLEAFWVSGGGQVAGFIVPLIAICIIGAMLASVIGRSFLHAFDDFLKKLPLFKDIYPYLKQITDFFFSHDKIQFKRVVAIEYPRKGIWSLGLVTGEGLTRFPEIVGESGRMLTIFIPSSPTPFTGYVVMIKESDAVNMSLTIEEALRFTISGGVVTPTQWNQHVQKSSEHA</sequence>
<dbReference type="PANTHER" id="PTHR31876">
    <property type="entry name" value="COV-LIKE PROTEIN 1"/>
    <property type="match status" value="1"/>
</dbReference>
<dbReference type="OrthoDB" id="9780267at2"/>
<feature type="transmembrane region" description="Helical" evidence="1">
    <location>
        <begin position="77"/>
        <end position="100"/>
    </location>
</feature>
<accession>A0A1Q2MH59</accession>
<keyword evidence="1" id="KW-1133">Transmembrane helix</keyword>
<evidence type="ECO:0000313" key="2">
    <source>
        <dbReference type="EMBL" id="AQQ71868.1"/>
    </source>
</evidence>
<keyword evidence="3" id="KW-1185">Reference proteome</keyword>
<dbReference type="AlphaFoldDB" id="A0A1Q2MH59"/>
<keyword evidence="1" id="KW-0812">Transmembrane</keyword>